<name>A0A7J5YVD8_DISMA</name>
<reference evidence="1 2" key="1">
    <citation type="submission" date="2020-03" db="EMBL/GenBank/DDBJ databases">
        <title>Dissostichus mawsoni Genome sequencing and assembly.</title>
        <authorList>
            <person name="Park H."/>
        </authorList>
    </citation>
    <scope>NUCLEOTIDE SEQUENCE [LARGE SCALE GENOMIC DNA]</scope>
    <source>
        <strain evidence="1">DM0001</strain>
        <tissue evidence="1">Muscle</tissue>
    </source>
</reference>
<evidence type="ECO:0000313" key="1">
    <source>
        <dbReference type="EMBL" id="KAF3852467.1"/>
    </source>
</evidence>
<protein>
    <submittedName>
        <fullName evidence="1">Uncharacterized protein</fullName>
    </submittedName>
</protein>
<comment type="caution">
    <text evidence="1">The sequence shown here is derived from an EMBL/GenBank/DDBJ whole genome shotgun (WGS) entry which is preliminary data.</text>
</comment>
<organism evidence="1 2">
    <name type="scientific">Dissostichus mawsoni</name>
    <name type="common">Antarctic cod</name>
    <dbReference type="NCBI Taxonomy" id="36200"/>
    <lineage>
        <taxon>Eukaryota</taxon>
        <taxon>Metazoa</taxon>
        <taxon>Chordata</taxon>
        <taxon>Craniata</taxon>
        <taxon>Vertebrata</taxon>
        <taxon>Euteleostomi</taxon>
        <taxon>Actinopterygii</taxon>
        <taxon>Neopterygii</taxon>
        <taxon>Teleostei</taxon>
        <taxon>Neoteleostei</taxon>
        <taxon>Acanthomorphata</taxon>
        <taxon>Eupercaria</taxon>
        <taxon>Perciformes</taxon>
        <taxon>Notothenioidei</taxon>
        <taxon>Nototheniidae</taxon>
        <taxon>Dissostichus</taxon>
    </lineage>
</organism>
<evidence type="ECO:0000313" key="2">
    <source>
        <dbReference type="Proteomes" id="UP000518266"/>
    </source>
</evidence>
<dbReference type="AlphaFoldDB" id="A0A7J5YVD8"/>
<proteinExistence type="predicted"/>
<dbReference type="EMBL" id="JAAKFY010000009">
    <property type="protein sequence ID" value="KAF3852467.1"/>
    <property type="molecule type" value="Genomic_DNA"/>
</dbReference>
<sequence>MEIVVCSFIVDSVVRPQNTEQTVASVSLKGVTAGSVHRANTADHCSPSMGI</sequence>
<dbReference type="Proteomes" id="UP000518266">
    <property type="component" value="Unassembled WGS sequence"/>
</dbReference>
<keyword evidence="2" id="KW-1185">Reference proteome</keyword>
<gene>
    <name evidence="1" type="ORF">F7725_005822</name>
</gene>
<accession>A0A7J5YVD8</accession>